<evidence type="ECO:0000256" key="1">
    <source>
        <dbReference type="ARBA" id="ARBA00022614"/>
    </source>
</evidence>
<dbReference type="Ensembl" id="ENSKMAT00000030234.1">
    <property type="protein sequence ID" value="ENSKMAP00000029864.1"/>
    <property type="gene ID" value="ENSKMAG00000022087.1"/>
</dbReference>
<keyword evidence="3" id="KW-0677">Repeat</keyword>
<accession>A0A3Q3BSF9</accession>
<dbReference type="SMART" id="SM00369">
    <property type="entry name" value="LRR_TYP"/>
    <property type="match status" value="6"/>
</dbReference>
<evidence type="ECO:0000259" key="5">
    <source>
        <dbReference type="SMART" id="SM00082"/>
    </source>
</evidence>
<reference evidence="6" key="1">
    <citation type="submission" date="2025-08" db="UniProtKB">
        <authorList>
            <consortium name="Ensembl"/>
        </authorList>
    </citation>
    <scope>IDENTIFICATION</scope>
</reference>
<dbReference type="SUPFAM" id="SSF52058">
    <property type="entry name" value="L domain-like"/>
    <property type="match status" value="1"/>
</dbReference>
<dbReference type="PROSITE" id="PS51450">
    <property type="entry name" value="LRR"/>
    <property type="match status" value="3"/>
</dbReference>
<feature type="signal peptide" evidence="4">
    <location>
        <begin position="1"/>
        <end position="21"/>
    </location>
</feature>
<keyword evidence="2 4" id="KW-0732">Signal</keyword>
<keyword evidence="7" id="KW-1185">Reference proteome</keyword>
<keyword evidence="1" id="KW-0433">Leucine-rich repeat</keyword>
<organism evidence="6 7">
    <name type="scientific">Kryptolebias marmoratus</name>
    <name type="common">Mangrove killifish</name>
    <name type="synonym">Rivulus marmoratus</name>
    <dbReference type="NCBI Taxonomy" id="37003"/>
    <lineage>
        <taxon>Eukaryota</taxon>
        <taxon>Metazoa</taxon>
        <taxon>Chordata</taxon>
        <taxon>Craniata</taxon>
        <taxon>Vertebrata</taxon>
        <taxon>Euteleostomi</taxon>
        <taxon>Actinopterygii</taxon>
        <taxon>Neopterygii</taxon>
        <taxon>Teleostei</taxon>
        <taxon>Neoteleostei</taxon>
        <taxon>Acanthomorphata</taxon>
        <taxon>Ovalentaria</taxon>
        <taxon>Atherinomorphae</taxon>
        <taxon>Cyprinodontiformes</taxon>
        <taxon>Rivulidae</taxon>
        <taxon>Kryptolebias</taxon>
    </lineage>
</organism>
<dbReference type="STRING" id="37003.ENSKMAP00000029864"/>
<evidence type="ECO:0000256" key="4">
    <source>
        <dbReference type="SAM" id="SignalP"/>
    </source>
</evidence>
<sequence>YSKGALRSCLILIQLTELSLQQNNLMGAFEGLVNLRTVEISNNPLTSISVGTFQDEIALQGNKINELPPNLFPHKGKLSKLSLENNLLTSLPDKYFVGFMKLKTLTLKNNHLTSLPPVLFGEMPRLTELSLQQNNLNVFESLVKLKKLDLSHNPWNCDCHLIDFYQWMKSKSSILSTEVTCEYPEHLKGTEIISLPEDQFICPTPTPTTTKPTTTPLTTTTLPTTTLTTTQLTHQKYLKYYLPDPSPNGFI</sequence>
<dbReference type="Proteomes" id="UP000264800">
    <property type="component" value="Unplaced"/>
</dbReference>
<dbReference type="Pfam" id="PF13855">
    <property type="entry name" value="LRR_8"/>
    <property type="match status" value="1"/>
</dbReference>
<dbReference type="GeneTree" id="ENSGT00940000161826"/>
<dbReference type="Pfam" id="PF01463">
    <property type="entry name" value="LRRCT"/>
    <property type="match status" value="1"/>
</dbReference>
<evidence type="ECO:0000313" key="6">
    <source>
        <dbReference type="Ensembl" id="ENSKMAP00000029864.1"/>
    </source>
</evidence>
<feature type="chain" id="PRO_5018696732" description="LRRCT domain-containing protein" evidence="4">
    <location>
        <begin position="22"/>
        <end position="251"/>
    </location>
</feature>
<dbReference type="InterPro" id="IPR003591">
    <property type="entry name" value="Leu-rich_rpt_typical-subtyp"/>
</dbReference>
<dbReference type="PANTHER" id="PTHR24366:SF96">
    <property type="entry name" value="LEUCINE RICH REPEAT CONTAINING 53"/>
    <property type="match status" value="1"/>
</dbReference>
<dbReference type="InterPro" id="IPR032675">
    <property type="entry name" value="LRR_dom_sf"/>
</dbReference>
<reference evidence="6" key="2">
    <citation type="submission" date="2025-09" db="UniProtKB">
        <authorList>
            <consortium name="Ensembl"/>
        </authorList>
    </citation>
    <scope>IDENTIFICATION</scope>
</reference>
<dbReference type="PANTHER" id="PTHR24366">
    <property type="entry name" value="IG(IMMUNOGLOBULIN) AND LRR(LEUCINE RICH REPEAT) DOMAINS"/>
    <property type="match status" value="1"/>
</dbReference>
<feature type="domain" description="LRRCT" evidence="5">
    <location>
        <begin position="153"/>
        <end position="203"/>
    </location>
</feature>
<evidence type="ECO:0000256" key="3">
    <source>
        <dbReference type="ARBA" id="ARBA00022737"/>
    </source>
</evidence>
<proteinExistence type="predicted"/>
<dbReference type="AlphaFoldDB" id="A0A3Q3BSF9"/>
<dbReference type="SMART" id="SM00082">
    <property type="entry name" value="LRRCT"/>
    <property type="match status" value="1"/>
</dbReference>
<dbReference type="Gene3D" id="3.80.10.10">
    <property type="entry name" value="Ribonuclease Inhibitor"/>
    <property type="match status" value="1"/>
</dbReference>
<evidence type="ECO:0000256" key="2">
    <source>
        <dbReference type="ARBA" id="ARBA00022729"/>
    </source>
</evidence>
<protein>
    <recommendedName>
        <fullName evidence="5">LRRCT domain-containing protein</fullName>
    </recommendedName>
</protein>
<dbReference type="InterPro" id="IPR001611">
    <property type="entry name" value="Leu-rich_rpt"/>
</dbReference>
<dbReference type="OMA" id="CHNALEN"/>
<evidence type="ECO:0000313" key="7">
    <source>
        <dbReference type="Proteomes" id="UP000264800"/>
    </source>
</evidence>
<dbReference type="InterPro" id="IPR000483">
    <property type="entry name" value="Cys-rich_flank_reg_C"/>
</dbReference>
<name>A0A3Q3BSF9_KRYMA</name>